<dbReference type="Gene3D" id="1.10.287.130">
    <property type="match status" value="1"/>
</dbReference>
<dbReference type="InterPro" id="IPR004358">
    <property type="entry name" value="Sig_transdc_His_kin-like_C"/>
</dbReference>
<gene>
    <name evidence="11" type="ORF">NDI56_18395</name>
</gene>
<dbReference type="InterPro" id="IPR013655">
    <property type="entry name" value="PAS_fold_3"/>
</dbReference>
<dbReference type="PANTHER" id="PTHR43304">
    <property type="entry name" value="PHYTOCHROME-LIKE PROTEIN CPH1"/>
    <property type="match status" value="1"/>
</dbReference>
<dbReference type="Proteomes" id="UP001259659">
    <property type="component" value="Unassembled WGS sequence"/>
</dbReference>
<dbReference type="Pfam" id="PF00072">
    <property type="entry name" value="Response_reg"/>
    <property type="match status" value="1"/>
</dbReference>
<evidence type="ECO:0000259" key="7">
    <source>
        <dbReference type="PROSITE" id="PS50109"/>
    </source>
</evidence>
<dbReference type="PRINTS" id="PR00344">
    <property type="entry name" value="BCTRLSENSOR"/>
</dbReference>
<evidence type="ECO:0000259" key="9">
    <source>
        <dbReference type="PROSITE" id="PS50112"/>
    </source>
</evidence>
<dbReference type="InterPro" id="IPR003594">
    <property type="entry name" value="HATPase_dom"/>
</dbReference>
<feature type="domain" description="Response regulatory" evidence="8">
    <location>
        <begin position="6"/>
        <end position="122"/>
    </location>
</feature>
<evidence type="ECO:0000256" key="6">
    <source>
        <dbReference type="PROSITE-ProRule" id="PRU00169"/>
    </source>
</evidence>
<dbReference type="SMART" id="SM00448">
    <property type="entry name" value="REC"/>
    <property type="match status" value="1"/>
</dbReference>
<dbReference type="InterPro" id="IPR035965">
    <property type="entry name" value="PAS-like_dom_sf"/>
</dbReference>
<dbReference type="Gene3D" id="3.30.450.20">
    <property type="entry name" value="PAS domain"/>
    <property type="match status" value="1"/>
</dbReference>
<dbReference type="Gene3D" id="3.30.565.10">
    <property type="entry name" value="Histidine kinase-like ATPase, C-terminal domain"/>
    <property type="match status" value="1"/>
</dbReference>
<keyword evidence="5" id="KW-0418">Kinase</keyword>
<evidence type="ECO:0000313" key="12">
    <source>
        <dbReference type="Proteomes" id="UP001259659"/>
    </source>
</evidence>
<dbReference type="CDD" id="cd00082">
    <property type="entry name" value="HisKA"/>
    <property type="match status" value="1"/>
</dbReference>
<keyword evidence="4" id="KW-0808">Transferase</keyword>
<dbReference type="SUPFAM" id="SSF55785">
    <property type="entry name" value="PYP-like sensor domain (PAS domain)"/>
    <property type="match status" value="1"/>
</dbReference>
<evidence type="ECO:0000256" key="5">
    <source>
        <dbReference type="ARBA" id="ARBA00022777"/>
    </source>
</evidence>
<dbReference type="Pfam" id="PF08447">
    <property type="entry name" value="PAS_3"/>
    <property type="match status" value="1"/>
</dbReference>
<feature type="domain" description="Histidine kinase" evidence="7">
    <location>
        <begin position="273"/>
        <end position="479"/>
    </location>
</feature>
<dbReference type="SUPFAM" id="SSF47384">
    <property type="entry name" value="Homodimeric domain of signal transducing histidine kinase"/>
    <property type="match status" value="1"/>
</dbReference>
<dbReference type="RefSeq" id="WP_310921203.1">
    <property type="nucleotide sequence ID" value="NZ_JAMQON010000006.1"/>
</dbReference>
<dbReference type="SUPFAM" id="SSF55874">
    <property type="entry name" value="ATPase domain of HSP90 chaperone/DNA topoisomerase II/histidine kinase"/>
    <property type="match status" value="1"/>
</dbReference>
<feature type="domain" description="PAS" evidence="9">
    <location>
        <begin position="156"/>
        <end position="208"/>
    </location>
</feature>
<proteinExistence type="predicted"/>
<dbReference type="InterPro" id="IPR000014">
    <property type="entry name" value="PAS"/>
</dbReference>
<keyword evidence="12" id="KW-1185">Reference proteome</keyword>
<organism evidence="11 12">
    <name type="scientific">Haloarcula saliterrae</name>
    <dbReference type="NCBI Taxonomy" id="2950534"/>
    <lineage>
        <taxon>Archaea</taxon>
        <taxon>Methanobacteriati</taxon>
        <taxon>Methanobacteriota</taxon>
        <taxon>Stenosarchaea group</taxon>
        <taxon>Halobacteria</taxon>
        <taxon>Halobacteriales</taxon>
        <taxon>Haloarculaceae</taxon>
        <taxon>Haloarcula</taxon>
    </lineage>
</organism>
<dbReference type="InterPro" id="IPR005467">
    <property type="entry name" value="His_kinase_dom"/>
</dbReference>
<dbReference type="InterPro" id="IPR000700">
    <property type="entry name" value="PAS-assoc_C"/>
</dbReference>
<dbReference type="InterPro" id="IPR011006">
    <property type="entry name" value="CheY-like_superfamily"/>
</dbReference>
<dbReference type="SUPFAM" id="SSF52172">
    <property type="entry name" value="CheY-like"/>
    <property type="match status" value="1"/>
</dbReference>
<name>A0ABU2FGI6_9EURY</name>
<dbReference type="InterPro" id="IPR036890">
    <property type="entry name" value="HATPase_C_sf"/>
</dbReference>
<feature type="domain" description="PAC" evidence="10">
    <location>
        <begin position="211"/>
        <end position="262"/>
    </location>
</feature>
<evidence type="ECO:0000259" key="10">
    <source>
        <dbReference type="PROSITE" id="PS50113"/>
    </source>
</evidence>
<reference evidence="11 12" key="1">
    <citation type="submission" date="2022-06" db="EMBL/GenBank/DDBJ databases">
        <title>Haloarcula sp. a new haloarchaeum isolate from saline soil.</title>
        <authorList>
            <person name="Strakova D."/>
            <person name="Galisteo C."/>
            <person name="Sanchez-Porro C."/>
            <person name="Ventosa A."/>
        </authorList>
    </citation>
    <scope>NUCLEOTIDE SEQUENCE [LARGE SCALE GENOMIC DNA]</scope>
    <source>
        <strain evidence="11 12">S1CR25-12</strain>
    </source>
</reference>
<dbReference type="PANTHER" id="PTHR43304:SF1">
    <property type="entry name" value="PAC DOMAIN-CONTAINING PROTEIN"/>
    <property type="match status" value="1"/>
</dbReference>
<sequence length="483" mass="53350">MDSPIRVLHVDDDPDFAELTAELLEREDSRISVTTASGPVDGRERLESTEFDCIVSDFDMPGESGIAFLETVRADYPDLPFILFTGKGSEEVASDAISAGVTDYLQKAIGSEQYELLANRIATAVDQYRTARELERQNDLFAKAQNIGNVGAWEYDIRTDTTHVSDEVLRIHALDTDEHLTPEETLEYFHPDDRPAVREAFLSAVRDGEVYDLQLRMLDASGTQRWVRTRGEPQTENGEIVRVRGILQDITAQKRREMKLERQNARLEEFAHVVSHDIRNPLQVADGQLALAEQTGDPEAFEQAKEALSRIETIIENILTLARHGRTVDETEALDLHDTAREAWETVETGELTLTCDGDGEIAADRERLRQLLENLFHNTVKHGAGATTIRVGQIQPMYTSTRADGNTPSGFYVADDGSGIDEAIRGDVFESGFTTASESTGFGLAIVAQIAEAHGWQAAVTDSRDGGARFEFTEHPAGGLAG</sequence>
<feature type="modified residue" description="4-aspartylphosphate" evidence="6">
    <location>
        <position position="57"/>
    </location>
</feature>
<dbReference type="SMART" id="SM00387">
    <property type="entry name" value="HATPase_c"/>
    <property type="match status" value="1"/>
</dbReference>
<dbReference type="SMART" id="SM00086">
    <property type="entry name" value="PAC"/>
    <property type="match status" value="1"/>
</dbReference>
<dbReference type="InterPro" id="IPR001789">
    <property type="entry name" value="Sig_transdc_resp-reg_receiver"/>
</dbReference>
<dbReference type="Gene3D" id="2.10.70.100">
    <property type="match status" value="1"/>
</dbReference>
<dbReference type="EMBL" id="JAMQON010000006">
    <property type="protein sequence ID" value="MDS0261375.1"/>
    <property type="molecule type" value="Genomic_DNA"/>
</dbReference>
<protein>
    <recommendedName>
        <fullName evidence="2">histidine kinase</fullName>
        <ecNumber evidence="2">2.7.13.3</ecNumber>
    </recommendedName>
</protein>
<dbReference type="Pfam" id="PF02518">
    <property type="entry name" value="HATPase_c"/>
    <property type="match status" value="1"/>
</dbReference>
<dbReference type="PROSITE" id="PS50109">
    <property type="entry name" value="HIS_KIN"/>
    <property type="match status" value="1"/>
</dbReference>
<dbReference type="Pfam" id="PF00512">
    <property type="entry name" value="HisKA"/>
    <property type="match status" value="1"/>
</dbReference>
<dbReference type="InterPro" id="IPR003661">
    <property type="entry name" value="HisK_dim/P_dom"/>
</dbReference>
<dbReference type="InterPro" id="IPR052162">
    <property type="entry name" value="Sensor_kinase/Photoreceptor"/>
</dbReference>
<comment type="caution">
    <text evidence="11">The sequence shown here is derived from an EMBL/GenBank/DDBJ whole genome shotgun (WGS) entry which is preliminary data.</text>
</comment>
<evidence type="ECO:0000256" key="2">
    <source>
        <dbReference type="ARBA" id="ARBA00012438"/>
    </source>
</evidence>
<dbReference type="InterPro" id="IPR036097">
    <property type="entry name" value="HisK_dim/P_sf"/>
</dbReference>
<evidence type="ECO:0000256" key="3">
    <source>
        <dbReference type="ARBA" id="ARBA00022553"/>
    </source>
</evidence>
<evidence type="ECO:0000256" key="4">
    <source>
        <dbReference type="ARBA" id="ARBA00022679"/>
    </source>
</evidence>
<evidence type="ECO:0000313" key="11">
    <source>
        <dbReference type="EMBL" id="MDS0261375.1"/>
    </source>
</evidence>
<dbReference type="InterPro" id="IPR001610">
    <property type="entry name" value="PAC"/>
</dbReference>
<dbReference type="NCBIfam" id="TIGR00229">
    <property type="entry name" value="sensory_box"/>
    <property type="match status" value="1"/>
</dbReference>
<dbReference type="PROSITE" id="PS50113">
    <property type="entry name" value="PAC"/>
    <property type="match status" value="1"/>
</dbReference>
<dbReference type="Gene3D" id="3.40.50.2300">
    <property type="match status" value="1"/>
</dbReference>
<dbReference type="CDD" id="cd00130">
    <property type="entry name" value="PAS"/>
    <property type="match status" value="1"/>
</dbReference>
<dbReference type="SMART" id="SM00388">
    <property type="entry name" value="HisKA"/>
    <property type="match status" value="1"/>
</dbReference>
<dbReference type="CDD" id="cd00156">
    <property type="entry name" value="REC"/>
    <property type="match status" value="1"/>
</dbReference>
<dbReference type="PROSITE" id="PS50110">
    <property type="entry name" value="RESPONSE_REGULATORY"/>
    <property type="match status" value="1"/>
</dbReference>
<comment type="catalytic activity">
    <reaction evidence="1">
        <text>ATP + protein L-histidine = ADP + protein N-phospho-L-histidine.</text>
        <dbReference type="EC" id="2.7.13.3"/>
    </reaction>
</comment>
<accession>A0ABU2FGI6</accession>
<evidence type="ECO:0000259" key="8">
    <source>
        <dbReference type="PROSITE" id="PS50110"/>
    </source>
</evidence>
<dbReference type="PROSITE" id="PS50112">
    <property type="entry name" value="PAS"/>
    <property type="match status" value="1"/>
</dbReference>
<keyword evidence="3 6" id="KW-0597">Phosphoprotein</keyword>
<dbReference type="EC" id="2.7.13.3" evidence="2"/>
<evidence type="ECO:0000256" key="1">
    <source>
        <dbReference type="ARBA" id="ARBA00000085"/>
    </source>
</evidence>